<name>A0A1B0FEA2_GLOMM</name>
<evidence type="ECO:0000313" key="1">
    <source>
        <dbReference type="EnsemblMetazoa" id="GMOY001916-PA"/>
    </source>
</evidence>
<dbReference type="Proteomes" id="UP000092444">
    <property type="component" value="Unassembled WGS sequence"/>
</dbReference>
<dbReference type="VEuPathDB" id="VectorBase:GMOY001916"/>
<dbReference type="EnsemblMetazoa" id="GMOY001916-RA">
    <property type="protein sequence ID" value="GMOY001916-PA"/>
    <property type="gene ID" value="GMOY001916"/>
</dbReference>
<protein>
    <submittedName>
        <fullName evidence="1">Uncharacterized protein</fullName>
    </submittedName>
</protein>
<dbReference type="AlphaFoldDB" id="A0A1B0FEA2"/>
<accession>A0A1B0FEA2</accession>
<reference evidence="1" key="1">
    <citation type="submission" date="2020-05" db="UniProtKB">
        <authorList>
            <consortium name="EnsemblMetazoa"/>
        </authorList>
    </citation>
    <scope>IDENTIFICATION</scope>
    <source>
        <strain evidence="1">Yale</strain>
    </source>
</reference>
<dbReference type="EMBL" id="CCAG010010378">
    <property type="status" value="NOT_ANNOTATED_CDS"/>
    <property type="molecule type" value="Genomic_DNA"/>
</dbReference>
<organism evidence="1 2">
    <name type="scientific">Glossina morsitans morsitans</name>
    <name type="common">Savannah tsetse fly</name>
    <dbReference type="NCBI Taxonomy" id="37546"/>
    <lineage>
        <taxon>Eukaryota</taxon>
        <taxon>Metazoa</taxon>
        <taxon>Ecdysozoa</taxon>
        <taxon>Arthropoda</taxon>
        <taxon>Hexapoda</taxon>
        <taxon>Insecta</taxon>
        <taxon>Pterygota</taxon>
        <taxon>Neoptera</taxon>
        <taxon>Endopterygota</taxon>
        <taxon>Diptera</taxon>
        <taxon>Brachycera</taxon>
        <taxon>Muscomorpha</taxon>
        <taxon>Hippoboscoidea</taxon>
        <taxon>Glossinidae</taxon>
        <taxon>Glossina</taxon>
    </lineage>
</organism>
<evidence type="ECO:0000313" key="2">
    <source>
        <dbReference type="Proteomes" id="UP000092444"/>
    </source>
</evidence>
<keyword evidence="2" id="KW-1185">Reference proteome</keyword>
<sequence>SGSSLNRKYYSSSLNELCETPNKNADETSALHLHLIEKENMLTILYHQG</sequence>
<proteinExistence type="predicted"/>